<evidence type="ECO:0000313" key="3">
    <source>
        <dbReference type="Proteomes" id="UP000824120"/>
    </source>
</evidence>
<feature type="compositionally biased region" description="Polar residues" evidence="1">
    <location>
        <begin position="93"/>
        <end position="105"/>
    </location>
</feature>
<evidence type="ECO:0008006" key="4">
    <source>
        <dbReference type="Google" id="ProtNLM"/>
    </source>
</evidence>
<feature type="compositionally biased region" description="Basic and acidic residues" evidence="1">
    <location>
        <begin position="106"/>
        <end position="119"/>
    </location>
</feature>
<dbReference type="Proteomes" id="UP000824120">
    <property type="component" value="Chromosome 7"/>
</dbReference>
<dbReference type="AlphaFoldDB" id="A0A9J5Y5T1"/>
<dbReference type="OrthoDB" id="1327523at2759"/>
<proteinExistence type="predicted"/>
<gene>
    <name evidence="2" type="ORF">H5410_036495</name>
</gene>
<name>A0A9J5Y5T1_SOLCO</name>
<keyword evidence="3" id="KW-1185">Reference proteome</keyword>
<organism evidence="2 3">
    <name type="scientific">Solanum commersonii</name>
    <name type="common">Commerson's wild potato</name>
    <name type="synonym">Commerson's nightshade</name>
    <dbReference type="NCBI Taxonomy" id="4109"/>
    <lineage>
        <taxon>Eukaryota</taxon>
        <taxon>Viridiplantae</taxon>
        <taxon>Streptophyta</taxon>
        <taxon>Embryophyta</taxon>
        <taxon>Tracheophyta</taxon>
        <taxon>Spermatophyta</taxon>
        <taxon>Magnoliopsida</taxon>
        <taxon>eudicotyledons</taxon>
        <taxon>Gunneridae</taxon>
        <taxon>Pentapetalae</taxon>
        <taxon>asterids</taxon>
        <taxon>lamiids</taxon>
        <taxon>Solanales</taxon>
        <taxon>Solanaceae</taxon>
        <taxon>Solanoideae</taxon>
        <taxon>Solaneae</taxon>
        <taxon>Solanum</taxon>
    </lineage>
</organism>
<feature type="region of interest" description="Disordered" evidence="1">
    <location>
        <begin position="88"/>
        <end position="119"/>
    </location>
</feature>
<reference evidence="2 3" key="1">
    <citation type="submission" date="2020-09" db="EMBL/GenBank/DDBJ databases">
        <title>De no assembly of potato wild relative species, Solanum commersonii.</title>
        <authorList>
            <person name="Cho K."/>
        </authorList>
    </citation>
    <scope>NUCLEOTIDE SEQUENCE [LARGE SCALE GENOMIC DNA]</scope>
    <source>
        <strain evidence="2">LZ3.2</strain>
        <tissue evidence="2">Leaf</tissue>
    </source>
</reference>
<comment type="caution">
    <text evidence="2">The sequence shown here is derived from an EMBL/GenBank/DDBJ whole genome shotgun (WGS) entry which is preliminary data.</text>
</comment>
<dbReference type="EMBL" id="JACXVP010000007">
    <property type="protein sequence ID" value="KAG5595263.1"/>
    <property type="molecule type" value="Genomic_DNA"/>
</dbReference>
<sequence>MGQLAYSADVRATRLERSIPGMIDSAILAALTPLQTFVNALTVRVIACESKQGEDSEVRALKVNIASLRKDIDYLKFTDFTSLLETTEDRDAPNTSRNHPTTTGDVQRDGAAHVESNAKTDEELISIHTEESRDKGIFRDLPDLIKTIVQPVIKTLPTGTSTAAPSGYGIAILSEATPGTDAHIQTATPATETPTKRETA</sequence>
<protein>
    <recommendedName>
        <fullName evidence="4">Polyprotein protein</fullName>
    </recommendedName>
</protein>
<evidence type="ECO:0000256" key="1">
    <source>
        <dbReference type="SAM" id="MobiDB-lite"/>
    </source>
</evidence>
<accession>A0A9J5Y5T1</accession>
<evidence type="ECO:0000313" key="2">
    <source>
        <dbReference type="EMBL" id="KAG5595263.1"/>
    </source>
</evidence>